<organism evidence="1 3">
    <name type="scientific">Acidithiobacillus caldus</name>
    <dbReference type="NCBI Taxonomy" id="33059"/>
    <lineage>
        <taxon>Bacteria</taxon>
        <taxon>Pseudomonadati</taxon>
        <taxon>Pseudomonadota</taxon>
        <taxon>Acidithiobacillia</taxon>
        <taxon>Acidithiobacillales</taxon>
        <taxon>Acidithiobacillaceae</taxon>
        <taxon>Acidithiobacillus</taxon>
    </lineage>
</organism>
<protein>
    <submittedName>
        <fullName evidence="1">Uncharacterized protein</fullName>
    </submittedName>
</protein>
<gene>
    <name evidence="1" type="ORF">BAE27_08615</name>
    <name evidence="2" type="ORF">BAE30_12495</name>
</gene>
<dbReference type="EMBL" id="LZYH01000808">
    <property type="protein sequence ID" value="OFC51907.1"/>
    <property type="molecule type" value="Genomic_DNA"/>
</dbReference>
<evidence type="ECO:0000313" key="3">
    <source>
        <dbReference type="Proteomes" id="UP000175616"/>
    </source>
</evidence>
<dbReference type="AlphaFoldDB" id="A0A1E7YM47"/>
<proteinExistence type="predicted"/>
<dbReference type="Proteomes" id="UP000175707">
    <property type="component" value="Unassembled WGS sequence"/>
</dbReference>
<evidence type="ECO:0000313" key="1">
    <source>
        <dbReference type="EMBL" id="OFC34882.1"/>
    </source>
</evidence>
<comment type="caution">
    <text evidence="1">The sequence shown here is derived from an EMBL/GenBank/DDBJ whole genome shotgun (WGS) entry which is preliminary data.</text>
</comment>
<reference evidence="3 4" key="1">
    <citation type="submission" date="2016-06" db="EMBL/GenBank/DDBJ databases">
        <title>Gene turnover analysis identifies the evolutionary adaptation of the extremophile Acidithiobacillus caldus.</title>
        <authorList>
            <person name="Zhang X."/>
        </authorList>
    </citation>
    <scope>NUCLEOTIDE SEQUENCE [LARGE SCALE GENOMIC DNA]</scope>
    <source>
        <strain evidence="1 3">DX</strain>
        <strain evidence="2 4">S1</strain>
    </source>
</reference>
<dbReference type="Proteomes" id="UP000175616">
    <property type="component" value="Unassembled WGS sequence"/>
</dbReference>
<name>A0A1E7YM47_9PROT</name>
<accession>A0A1E7YM47</accession>
<evidence type="ECO:0000313" key="4">
    <source>
        <dbReference type="Proteomes" id="UP000175707"/>
    </source>
</evidence>
<sequence length="71" mass="8047">MVDGLVKQGKILSQINFAVTGLVNGKDRHALVDRLNSTRRILGTKFYKLCKQMAEVSIELMKWIGLETRNV</sequence>
<evidence type="ECO:0000313" key="2">
    <source>
        <dbReference type="EMBL" id="OFC51907.1"/>
    </source>
</evidence>
<dbReference type="EMBL" id="LZYE01000231">
    <property type="protein sequence ID" value="OFC34882.1"/>
    <property type="molecule type" value="Genomic_DNA"/>
</dbReference>